<evidence type="ECO:0000259" key="2">
    <source>
        <dbReference type="PROSITE" id="PS51186"/>
    </source>
</evidence>
<dbReference type="SUPFAM" id="SSF55729">
    <property type="entry name" value="Acyl-CoA N-acyltransferases (Nat)"/>
    <property type="match status" value="1"/>
</dbReference>
<accession>A0A022KRQ2</accession>
<dbReference type="InterPro" id="IPR000182">
    <property type="entry name" value="GNAT_dom"/>
</dbReference>
<dbReference type="EMBL" id="AORC01000017">
    <property type="protein sequence ID" value="EYT48237.1"/>
    <property type="molecule type" value="Genomic_DNA"/>
</dbReference>
<dbReference type="Pfam" id="PF00583">
    <property type="entry name" value="Acetyltransf_1"/>
    <property type="match status" value="1"/>
</dbReference>
<protein>
    <recommendedName>
        <fullName evidence="2">N-acetyltransferase domain-containing protein</fullName>
    </recommendedName>
</protein>
<dbReference type="HOGENOM" id="CLU_048109_0_1_11"/>
<evidence type="ECO:0000313" key="3">
    <source>
        <dbReference type="EMBL" id="EYT48237.1"/>
    </source>
</evidence>
<dbReference type="InterPro" id="IPR050769">
    <property type="entry name" value="NAT_camello-type"/>
</dbReference>
<dbReference type="STRING" id="1249481.D641_0112980"/>
<dbReference type="Gene3D" id="3.40.630.30">
    <property type="match status" value="1"/>
</dbReference>
<gene>
    <name evidence="3" type="ORF">D641_0112980</name>
</gene>
<proteinExistence type="predicted"/>
<dbReference type="GO" id="GO:0008080">
    <property type="term" value="F:N-acetyltransferase activity"/>
    <property type="evidence" value="ECO:0007669"/>
    <property type="project" value="InterPro"/>
</dbReference>
<dbReference type="InterPro" id="IPR016181">
    <property type="entry name" value="Acyl_CoA_acyltransferase"/>
</dbReference>
<dbReference type="PANTHER" id="PTHR13947:SF37">
    <property type="entry name" value="LD18367P"/>
    <property type="match status" value="1"/>
</dbReference>
<keyword evidence="1" id="KW-0808">Transferase</keyword>
<dbReference type="AlphaFoldDB" id="A0A022KRQ2"/>
<dbReference type="PROSITE" id="PS51186">
    <property type="entry name" value="GNAT"/>
    <property type="match status" value="1"/>
</dbReference>
<dbReference type="CDD" id="cd04301">
    <property type="entry name" value="NAT_SF"/>
    <property type="match status" value="1"/>
</dbReference>
<evidence type="ECO:0000256" key="1">
    <source>
        <dbReference type="ARBA" id="ARBA00022679"/>
    </source>
</evidence>
<comment type="caution">
    <text evidence="3">The sequence shown here is derived from an EMBL/GenBank/DDBJ whole genome shotgun (WGS) entry which is preliminary data.</text>
</comment>
<feature type="domain" description="N-acetyltransferase" evidence="2">
    <location>
        <begin position="94"/>
        <end position="238"/>
    </location>
</feature>
<sequence>MRSRGITRRANSAVPIDPRAHTDALEDAVARLEGMWEAVQEPPTFRVFEGHEPTALDDLLVTRGYGTAGASHVLELPLTPAPRAGAGQAPPHETVVGALDETWFDAAWQLAPRDGEHARSTLHDILAGTPAVQVMVPAPAAAKEQEPIGVGRAALVEAGRERIAVLNMIAVHPEHRRQGIAKALSRTLLDSAAQQGATRALLEVEITNPAAHALYNGLGFQRITGYHYRVRAAPGEAT</sequence>
<evidence type="ECO:0000313" key="4">
    <source>
        <dbReference type="Proteomes" id="UP000019754"/>
    </source>
</evidence>
<keyword evidence="4" id="KW-1185">Reference proteome</keyword>
<name>A0A022KRQ2_9MICO</name>
<reference evidence="3 4" key="1">
    <citation type="journal article" date="2013" name="Genome Announc.">
        <title>Draft genome sequence of an Actinobacterium, Brachybacterium muris strain UCD-AY4.</title>
        <authorList>
            <person name="Lo J.R."/>
            <person name="Lang J.M."/>
            <person name="Darling A.E."/>
            <person name="Eisen J.A."/>
            <person name="Coil D.A."/>
        </authorList>
    </citation>
    <scope>NUCLEOTIDE SEQUENCE [LARGE SCALE GENOMIC DNA]</scope>
    <source>
        <strain evidence="3 4">UCD-AY4</strain>
    </source>
</reference>
<dbReference type="PANTHER" id="PTHR13947">
    <property type="entry name" value="GNAT FAMILY N-ACETYLTRANSFERASE"/>
    <property type="match status" value="1"/>
</dbReference>
<organism evidence="3 4">
    <name type="scientific">Brachybacterium muris UCD-AY4</name>
    <dbReference type="NCBI Taxonomy" id="1249481"/>
    <lineage>
        <taxon>Bacteria</taxon>
        <taxon>Bacillati</taxon>
        <taxon>Actinomycetota</taxon>
        <taxon>Actinomycetes</taxon>
        <taxon>Micrococcales</taxon>
        <taxon>Dermabacteraceae</taxon>
        <taxon>Brachybacterium</taxon>
    </lineage>
</organism>
<dbReference type="Proteomes" id="UP000019754">
    <property type="component" value="Unassembled WGS sequence"/>
</dbReference>